<gene>
    <name evidence="1" type="ORF">JOD41_000983</name>
</gene>
<evidence type="ECO:0000313" key="1">
    <source>
        <dbReference type="EMBL" id="MBM7550248.1"/>
    </source>
</evidence>
<accession>A0ABS2MJP7</accession>
<reference evidence="1 2" key="1">
    <citation type="submission" date="2021-01" db="EMBL/GenBank/DDBJ databases">
        <title>Genomic Encyclopedia of Type Strains, Phase IV (KMG-IV): sequencing the most valuable type-strain genomes for metagenomic binning, comparative biology and taxonomic classification.</title>
        <authorList>
            <person name="Goeker M."/>
        </authorList>
    </citation>
    <scope>NUCLEOTIDE SEQUENCE [LARGE SCALE GENOMIC DNA]</scope>
    <source>
        <strain evidence="1 2">DSM 21461</strain>
    </source>
</reference>
<evidence type="ECO:0000313" key="2">
    <source>
        <dbReference type="Proteomes" id="UP000720595"/>
    </source>
</evidence>
<dbReference type="EMBL" id="JAFBDH010000004">
    <property type="protein sequence ID" value="MBM7550248.1"/>
    <property type="molecule type" value="Genomic_DNA"/>
</dbReference>
<protein>
    <submittedName>
        <fullName evidence="1">Uncharacterized protein</fullName>
    </submittedName>
</protein>
<organism evidence="1 2">
    <name type="scientific">Peptoniphilus gorbachii</name>
    <dbReference type="NCBI Taxonomy" id="411567"/>
    <lineage>
        <taxon>Bacteria</taxon>
        <taxon>Bacillati</taxon>
        <taxon>Bacillota</taxon>
        <taxon>Tissierellia</taxon>
        <taxon>Tissierellales</taxon>
        <taxon>Peptoniphilaceae</taxon>
        <taxon>Peptoniphilus</taxon>
    </lineage>
</organism>
<name>A0ABS2MJP7_9FIRM</name>
<sequence length="65" mass="7042">MILEKIESSILNGLGYIGRLEKKNGSKTPLCGSFTRKIAQSAESSETAIFGSSKKTKNFVKSMVT</sequence>
<comment type="caution">
    <text evidence="1">The sequence shown here is derived from an EMBL/GenBank/DDBJ whole genome shotgun (WGS) entry which is preliminary data.</text>
</comment>
<proteinExistence type="predicted"/>
<dbReference type="Proteomes" id="UP000720595">
    <property type="component" value="Unassembled WGS sequence"/>
</dbReference>
<dbReference type="RefSeq" id="WP_205051827.1">
    <property type="nucleotide sequence ID" value="NZ_JAFBDH010000004.1"/>
</dbReference>
<keyword evidence="2" id="KW-1185">Reference proteome</keyword>